<feature type="region of interest" description="Disordered" evidence="1">
    <location>
        <begin position="86"/>
        <end position="138"/>
    </location>
</feature>
<feature type="non-terminal residue" evidence="3">
    <location>
        <position position="138"/>
    </location>
</feature>
<dbReference type="OrthoDB" id="2505950at2759"/>
<dbReference type="HOGENOM" id="CLU_156014_0_0_1"/>
<sequence length="138" mass="14576">MADLGDFIALIVTIAVFAGIIYAIVSVRGSVSEGVKSTKDKLKEKGYDISDKGLAVKTSKRMNREDYVDATQRGLIRAMGAASFRSNAADGSPTAPSPSSSGPLLSAPSLTHSNSSTSISSTSSEKKKRSFFSKKKHD</sequence>
<keyword evidence="2" id="KW-0472">Membrane</keyword>
<evidence type="ECO:0000256" key="1">
    <source>
        <dbReference type="SAM" id="MobiDB-lite"/>
    </source>
</evidence>
<feature type="transmembrane region" description="Helical" evidence="2">
    <location>
        <begin position="7"/>
        <end position="25"/>
    </location>
</feature>
<evidence type="ECO:0000256" key="2">
    <source>
        <dbReference type="SAM" id="Phobius"/>
    </source>
</evidence>
<feature type="non-terminal residue" evidence="3">
    <location>
        <position position="1"/>
    </location>
</feature>
<feature type="compositionally biased region" description="Low complexity" evidence="1">
    <location>
        <begin position="91"/>
        <end position="123"/>
    </location>
</feature>
<name>A0A0D0B6H7_9AGAR</name>
<dbReference type="AlphaFoldDB" id="A0A0D0B6H7"/>
<reference evidence="3 4" key="1">
    <citation type="submission" date="2014-04" db="EMBL/GenBank/DDBJ databases">
        <title>Evolutionary Origins and Diversification of the Mycorrhizal Mutualists.</title>
        <authorList>
            <consortium name="DOE Joint Genome Institute"/>
            <consortium name="Mycorrhizal Genomics Consortium"/>
            <person name="Kohler A."/>
            <person name="Kuo A."/>
            <person name="Nagy L.G."/>
            <person name="Floudas D."/>
            <person name="Copeland A."/>
            <person name="Barry K.W."/>
            <person name="Cichocki N."/>
            <person name="Veneault-Fourrey C."/>
            <person name="LaButti K."/>
            <person name="Lindquist E.A."/>
            <person name="Lipzen A."/>
            <person name="Lundell T."/>
            <person name="Morin E."/>
            <person name="Murat C."/>
            <person name="Riley R."/>
            <person name="Ohm R."/>
            <person name="Sun H."/>
            <person name="Tunlid A."/>
            <person name="Henrissat B."/>
            <person name="Grigoriev I.V."/>
            <person name="Hibbett D.S."/>
            <person name="Martin F."/>
        </authorList>
    </citation>
    <scope>NUCLEOTIDE SEQUENCE [LARGE SCALE GENOMIC DNA]</scope>
    <source>
        <strain evidence="3 4">FD-317 M1</strain>
    </source>
</reference>
<dbReference type="Proteomes" id="UP000053593">
    <property type="component" value="Unassembled WGS sequence"/>
</dbReference>
<proteinExistence type="predicted"/>
<organism evidence="3 4">
    <name type="scientific">Collybiopsis luxurians FD-317 M1</name>
    <dbReference type="NCBI Taxonomy" id="944289"/>
    <lineage>
        <taxon>Eukaryota</taxon>
        <taxon>Fungi</taxon>
        <taxon>Dikarya</taxon>
        <taxon>Basidiomycota</taxon>
        <taxon>Agaricomycotina</taxon>
        <taxon>Agaricomycetes</taxon>
        <taxon>Agaricomycetidae</taxon>
        <taxon>Agaricales</taxon>
        <taxon>Marasmiineae</taxon>
        <taxon>Omphalotaceae</taxon>
        <taxon>Collybiopsis</taxon>
        <taxon>Collybiopsis luxurians</taxon>
    </lineage>
</organism>
<keyword evidence="2" id="KW-0812">Transmembrane</keyword>
<accession>A0A0D0B6H7</accession>
<keyword evidence="2" id="KW-1133">Transmembrane helix</keyword>
<evidence type="ECO:0000313" key="3">
    <source>
        <dbReference type="EMBL" id="KIK58990.1"/>
    </source>
</evidence>
<evidence type="ECO:0000313" key="4">
    <source>
        <dbReference type="Proteomes" id="UP000053593"/>
    </source>
</evidence>
<protein>
    <submittedName>
        <fullName evidence="3">Uncharacterized protein</fullName>
    </submittedName>
</protein>
<dbReference type="EMBL" id="KN834782">
    <property type="protein sequence ID" value="KIK58990.1"/>
    <property type="molecule type" value="Genomic_DNA"/>
</dbReference>
<keyword evidence="4" id="KW-1185">Reference proteome</keyword>
<feature type="compositionally biased region" description="Basic residues" evidence="1">
    <location>
        <begin position="126"/>
        <end position="138"/>
    </location>
</feature>
<gene>
    <name evidence="3" type="ORF">GYMLUDRAFT_45015</name>
</gene>